<dbReference type="STRING" id="1802129.A3J04_03845"/>
<evidence type="ECO:0000313" key="1">
    <source>
        <dbReference type="EMBL" id="OGZ55341.1"/>
    </source>
</evidence>
<protein>
    <recommendedName>
        <fullName evidence="3">Zinc-binding domain-containing protein</fullName>
    </recommendedName>
</protein>
<sequence length="555" mass="64093">MNAETKVCQNCQQNFVIEPEDFEFYEKMDAVPPVHCPDCRFRQRTVFRNEYTLYKQSCSLCSKPVVTMYNPKSPYTVYCNDCYVSDKWDPFSYGMEYDPSRPFFYQLAELVRKVPKSATYSSAEMGPNINSEYTNFASANKDCYLIFNSGPNNENCAYARGLMNTRDTFDAYFGEDLERVYEVINAQKCSNVAWGQNVLECLDSSFLLNCSGCTNCFGSVNLKHKSYYFFNEPLSKEEYEKRVGEIRGSYSKTEETKKRFEAHALKYPRRENTNLRSVGCVGDYIFNSKNARQCFEVSDGEDIKYAFSPKGVKDSYDIIGHGRNSELLLECVGVGVSQRVIGSWWVANTHDVEYCFAIRSGANLLGCDSVKGEYCILNKKYSREEYNKIRSQIVKELKEKGIYGHFLPLELALFAYNECIGQDNMPLTKEEALKFGFRWEDEIPRTKEQETIMPDDIPDHINDVPESIINEVLKCISCGYNYRVIPAELEFYRRSFVPVPRQCFICRHRNRIASRGPMKVYARVCAKCGKEISTNYAPDRPEIVYCEQCYQTEVA</sequence>
<gene>
    <name evidence="1" type="ORF">A3J04_03845</name>
</gene>
<proteinExistence type="predicted"/>
<evidence type="ECO:0008006" key="3">
    <source>
        <dbReference type="Google" id="ProtNLM"/>
    </source>
</evidence>
<accession>A0A1G2GZE4</accession>
<reference evidence="1 2" key="1">
    <citation type="journal article" date="2016" name="Nat. Commun.">
        <title>Thousands of microbial genomes shed light on interconnected biogeochemical processes in an aquifer system.</title>
        <authorList>
            <person name="Anantharaman K."/>
            <person name="Brown C.T."/>
            <person name="Hug L.A."/>
            <person name="Sharon I."/>
            <person name="Castelle C.J."/>
            <person name="Probst A.J."/>
            <person name="Thomas B.C."/>
            <person name="Singh A."/>
            <person name="Wilkins M.J."/>
            <person name="Karaoz U."/>
            <person name="Brodie E.L."/>
            <person name="Williams K.H."/>
            <person name="Hubbard S.S."/>
            <person name="Banfield J.F."/>
        </authorList>
    </citation>
    <scope>NUCLEOTIDE SEQUENCE [LARGE SCALE GENOMIC DNA]</scope>
</reference>
<dbReference type="Proteomes" id="UP000177954">
    <property type="component" value="Unassembled WGS sequence"/>
</dbReference>
<evidence type="ECO:0000313" key="2">
    <source>
        <dbReference type="Proteomes" id="UP000177954"/>
    </source>
</evidence>
<comment type="caution">
    <text evidence="1">The sequence shown here is derived from an EMBL/GenBank/DDBJ whole genome shotgun (WGS) entry which is preliminary data.</text>
</comment>
<organism evidence="1 2">
    <name type="scientific">Candidatus Ryanbacteria bacterium RIFCSPLOWO2_02_FULL_47_14</name>
    <dbReference type="NCBI Taxonomy" id="1802129"/>
    <lineage>
        <taxon>Bacteria</taxon>
        <taxon>Candidatus Ryaniibacteriota</taxon>
    </lineage>
</organism>
<dbReference type="AlphaFoldDB" id="A0A1G2GZE4"/>
<dbReference type="EMBL" id="MHNZ01000034">
    <property type="protein sequence ID" value="OGZ55341.1"/>
    <property type="molecule type" value="Genomic_DNA"/>
</dbReference>
<name>A0A1G2GZE4_9BACT</name>